<evidence type="ECO:0008006" key="5">
    <source>
        <dbReference type="Google" id="ProtNLM"/>
    </source>
</evidence>
<organism evidence="3 4">
    <name type="scientific">Brevundimonas viscosa</name>
    <dbReference type="NCBI Taxonomy" id="871741"/>
    <lineage>
        <taxon>Bacteria</taxon>
        <taxon>Pseudomonadati</taxon>
        <taxon>Pseudomonadota</taxon>
        <taxon>Alphaproteobacteria</taxon>
        <taxon>Caulobacterales</taxon>
        <taxon>Caulobacteraceae</taxon>
        <taxon>Brevundimonas</taxon>
    </lineage>
</organism>
<evidence type="ECO:0000256" key="2">
    <source>
        <dbReference type="SAM" id="SignalP"/>
    </source>
</evidence>
<accession>A0A1I6TCT9</accession>
<proteinExistence type="predicted"/>
<dbReference type="STRING" id="871741.SAMN05192570_3134"/>
<evidence type="ECO:0000256" key="1">
    <source>
        <dbReference type="SAM" id="MobiDB-lite"/>
    </source>
</evidence>
<feature type="signal peptide" evidence="2">
    <location>
        <begin position="1"/>
        <end position="28"/>
    </location>
</feature>
<reference evidence="4" key="1">
    <citation type="submission" date="2016-10" db="EMBL/GenBank/DDBJ databases">
        <authorList>
            <person name="Varghese N."/>
            <person name="Submissions S."/>
        </authorList>
    </citation>
    <scope>NUCLEOTIDE SEQUENCE [LARGE SCALE GENOMIC DNA]</scope>
    <source>
        <strain evidence="4">CGMCC 1.10683</strain>
    </source>
</reference>
<dbReference type="RefSeq" id="WP_092313018.1">
    <property type="nucleotide sequence ID" value="NZ_FOZV01000009.1"/>
</dbReference>
<keyword evidence="4" id="KW-1185">Reference proteome</keyword>
<evidence type="ECO:0000313" key="4">
    <source>
        <dbReference type="Proteomes" id="UP000198788"/>
    </source>
</evidence>
<dbReference type="Proteomes" id="UP000198788">
    <property type="component" value="Unassembled WGS sequence"/>
</dbReference>
<evidence type="ECO:0000313" key="3">
    <source>
        <dbReference type="EMBL" id="SFS87021.1"/>
    </source>
</evidence>
<gene>
    <name evidence="3" type="ORF">SAMN05192570_3134</name>
</gene>
<name>A0A1I6TCT9_9CAUL</name>
<keyword evidence="2" id="KW-0732">Signal</keyword>
<dbReference type="EMBL" id="FOZV01000009">
    <property type="protein sequence ID" value="SFS87021.1"/>
    <property type="molecule type" value="Genomic_DNA"/>
</dbReference>
<feature type="chain" id="PRO_5011544692" description="WD40-like Beta Propeller Repeat" evidence="2">
    <location>
        <begin position="29"/>
        <end position="401"/>
    </location>
</feature>
<dbReference type="AlphaFoldDB" id="A0A1I6TCT9"/>
<feature type="region of interest" description="Disordered" evidence="1">
    <location>
        <begin position="27"/>
        <end position="46"/>
    </location>
</feature>
<sequence length="401" mass="42445">MRHLTPIARSLATLAILSSGAASWPAAAQHIEPERPSSTQQRGSIGQPFPGIVKDLEVIGPDRFVLTISDRPEGRGMDQVQVYTSSEGLVGRPFVPDQRTVFDVAPASDGGFWVLYYTADEVAEAHAPAAGMRLQRFDRSGEPVGESRLLTESLADGAAAQEARRGWIIPLRDNAVAVAFTSFTAATRLHALRFAAFDPHGREGSTETLEDSLSHMPNVSSHALLDGGAALAWGTGDPLGERMSLTTLDPDGGWIDSVQSIWSSSPRRGSAFNVRLTPVAGSDQFAAVFLTQSGHVWQRFGQNGVATSGVEGHGSISSFLAPIALDGRRLVYVAGGRGWPARLYTGGAGEPPVESGAGPDGEITALAAESPESVVVAAVVPPVADPNGQRQPFSYLFRFRP</sequence>
<protein>
    <recommendedName>
        <fullName evidence="5">WD40-like Beta Propeller Repeat</fullName>
    </recommendedName>
</protein>